<feature type="signal peptide" evidence="8">
    <location>
        <begin position="1"/>
        <end position="21"/>
    </location>
</feature>
<evidence type="ECO:0000256" key="2">
    <source>
        <dbReference type="ARBA" id="ARBA00022723"/>
    </source>
</evidence>
<feature type="chain" id="PRO_5016984747" description="L-ascorbate oxidase" evidence="8">
    <location>
        <begin position="22"/>
        <end position="627"/>
    </location>
</feature>
<dbReference type="Pfam" id="PF07731">
    <property type="entry name" value="Cu-oxidase_2"/>
    <property type="match status" value="1"/>
</dbReference>
<dbReference type="InterPro" id="IPR011707">
    <property type="entry name" value="Cu-oxidase-like_N"/>
</dbReference>
<dbReference type="OrthoDB" id="2121828at2759"/>
<dbReference type="InterPro" id="IPR033138">
    <property type="entry name" value="Cu_oxidase_CS"/>
</dbReference>
<dbReference type="InterPro" id="IPR017762">
    <property type="entry name" value="Multicopper_oxidase_fun"/>
</dbReference>
<keyword evidence="13" id="KW-1185">Reference proteome</keyword>
<keyword evidence="5" id="KW-0186">Copper</keyword>
<dbReference type="GO" id="GO:0016491">
    <property type="term" value="F:oxidoreductase activity"/>
    <property type="evidence" value="ECO:0007669"/>
    <property type="project" value="UniProtKB-KW"/>
</dbReference>
<feature type="domain" description="Plastocyanin-like" evidence="10">
    <location>
        <begin position="453"/>
        <end position="588"/>
    </location>
</feature>
<name>A0A367L4R0_9HYPO</name>
<dbReference type="InterPro" id="IPR001117">
    <property type="entry name" value="Cu-oxidase_2nd"/>
</dbReference>
<feature type="domain" description="Plastocyanin-like" evidence="9">
    <location>
        <begin position="167"/>
        <end position="289"/>
    </location>
</feature>
<keyword evidence="2" id="KW-0479">Metal-binding</keyword>
<dbReference type="PROSITE" id="PS00079">
    <property type="entry name" value="MULTICOPPER_OXIDASE1"/>
    <property type="match status" value="1"/>
</dbReference>
<feature type="region of interest" description="Disordered" evidence="7">
    <location>
        <begin position="207"/>
        <end position="228"/>
    </location>
</feature>
<feature type="compositionally biased region" description="Low complexity" evidence="7">
    <location>
        <begin position="212"/>
        <end position="228"/>
    </location>
</feature>
<organism evidence="12 13">
    <name type="scientific">Ophiocordyceps polyrhachis-furcata BCC 54312</name>
    <dbReference type="NCBI Taxonomy" id="1330021"/>
    <lineage>
        <taxon>Eukaryota</taxon>
        <taxon>Fungi</taxon>
        <taxon>Dikarya</taxon>
        <taxon>Ascomycota</taxon>
        <taxon>Pezizomycotina</taxon>
        <taxon>Sordariomycetes</taxon>
        <taxon>Hypocreomycetidae</taxon>
        <taxon>Hypocreales</taxon>
        <taxon>Ophiocordycipitaceae</taxon>
        <taxon>Ophiocordyceps</taxon>
    </lineage>
</organism>
<dbReference type="PANTHER" id="PTHR11709:SF394">
    <property type="entry name" value="FI03373P-RELATED"/>
    <property type="match status" value="1"/>
</dbReference>
<evidence type="ECO:0000259" key="9">
    <source>
        <dbReference type="Pfam" id="PF00394"/>
    </source>
</evidence>
<evidence type="ECO:0000256" key="3">
    <source>
        <dbReference type="ARBA" id="ARBA00022729"/>
    </source>
</evidence>
<evidence type="ECO:0000256" key="6">
    <source>
        <dbReference type="ARBA" id="ARBA00023180"/>
    </source>
</evidence>
<dbReference type="InterPro" id="IPR008972">
    <property type="entry name" value="Cupredoxin"/>
</dbReference>
<evidence type="ECO:0000259" key="10">
    <source>
        <dbReference type="Pfam" id="PF07731"/>
    </source>
</evidence>
<reference evidence="12 13" key="1">
    <citation type="journal article" date="2015" name="BMC Genomics">
        <title>Insights from the genome of Ophiocordyceps polyrhachis-furcata to pathogenicity and host specificity in insect fungi.</title>
        <authorList>
            <person name="Wichadakul D."/>
            <person name="Kobmoo N."/>
            <person name="Ingsriswang S."/>
            <person name="Tangphatsornruang S."/>
            <person name="Chantasingh D."/>
            <person name="Luangsa-ard J.J."/>
            <person name="Eurwilaichitr L."/>
        </authorList>
    </citation>
    <scope>NUCLEOTIDE SEQUENCE [LARGE SCALE GENOMIC DNA]</scope>
    <source>
        <strain evidence="12 13">BCC 54312</strain>
    </source>
</reference>
<dbReference type="Proteomes" id="UP000253664">
    <property type="component" value="Unassembled WGS sequence"/>
</dbReference>
<dbReference type="GO" id="GO:0005507">
    <property type="term" value="F:copper ion binding"/>
    <property type="evidence" value="ECO:0007669"/>
    <property type="project" value="InterPro"/>
</dbReference>
<dbReference type="EMBL" id="LKCN02000015">
    <property type="protein sequence ID" value="RCI09398.1"/>
    <property type="molecule type" value="Genomic_DNA"/>
</dbReference>
<feature type="domain" description="Plastocyanin-like" evidence="11">
    <location>
        <begin position="53"/>
        <end position="155"/>
    </location>
</feature>
<evidence type="ECO:0000256" key="7">
    <source>
        <dbReference type="SAM" id="MobiDB-lite"/>
    </source>
</evidence>
<dbReference type="Pfam" id="PF00394">
    <property type="entry name" value="Cu-oxidase"/>
    <property type="match status" value="1"/>
</dbReference>
<comment type="similarity">
    <text evidence="1">Belongs to the multicopper oxidase family.</text>
</comment>
<dbReference type="InterPro" id="IPR045087">
    <property type="entry name" value="Cu-oxidase_fam"/>
</dbReference>
<keyword evidence="6" id="KW-0325">Glycoprotein</keyword>
<sequence>MFDMFPSLLCALSVVLDSVSALSLHEHRDGSFTPHQVLRVKQGLIATGGRRLMSALVNGSMPGPTVRIPEDKAIWIRVYNDMEDANLTMHWHGLAQAAYPFSDGTPLASQWPIPPRHFFDYELKAENGSAGSYFYHSHVGMQALTVTGPLIVQDSGPWPYPSDGERLMFLQELWEMPQDKINRGFLATPAVWPGEPYTWLINGKAANRDRSSGSSSSSSRSSKAKWPSSTSSRTRFIAATALSLALLAFENHTRLDIVQADGGYTKPHPVDMIQIGSGQRFEALLSTKTCDELDRLHNRTLDFYIQLEARERPGPITSFAILRYKNTCGFHDVTSLSLREAPRDDETPLRLPATIEDYLDYKLEPLMSSTDRQSFPTAAEVTRRVILTMQQVRNHYQVWTINNESWSEEPHNFLPHTRPEEPYLVSLYRNRSGHHHHHHHHQAAYSAALAHGGLDPVTKTYPARMGEVIEVVLQHINTKNQVDHPPPGRSRFPLIPSTHPWHAHGAHYWDAGGGRGLWDAATAEKKLRGTRPVRRDTTMVYGYGREMPRGEHVSWRLWRMRVTQPGVWMVHCHTTAHMLGGMQTVWVHGSAEDLLTVPRPEVDGYLEYGGDAYGKDGRAPRVLHFHG</sequence>
<dbReference type="Pfam" id="PF07732">
    <property type="entry name" value="Cu-oxidase_3"/>
    <property type="match status" value="1"/>
</dbReference>
<keyword evidence="3 8" id="KW-0732">Signal</keyword>
<gene>
    <name evidence="12" type="ORF">L249_3641</name>
</gene>
<dbReference type="PANTHER" id="PTHR11709">
    <property type="entry name" value="MULTI-COPPER OXIDASE"/>
    <property type="match status" value="1"/>
</dbReference>
<dbReference type="SUPFAM" id="SSF49503">
    <property type="entry name" value="Cupredoxins"/>
    <property type="match status" value="3"/>
</dbReference>
<dbReference type="PROSITE" id="PS00080">
    <property type="entry name" value="MULTICOPPER_OXIDASE2"/>
    <property type="match status" value="1"/>
</dbReference>
<evidence type="ECO:0000313" key="12">
    <source>
        <dbReference type="EMBL" id="RCI09398.1"/>
    </source>
</evidence>
<proteinExistence type="inferred from homology"/>
<evidence type="ECO:0000256" key="5">
    <source>
        <dbReference type="ARBA" id="ARBA00023008"/>
    </source>
</evidence>
<evidence type="ECO:0000256" key="4">
    <source>
        <dbReference type="ARBA" id="ARBA00023002"/>
    </source>
</evidence>
<dbReference type="STRING" id="1330021.A0A367L4R0"/>
<evidence type="ECO:0000259" key="11">
    <source>
        <dbReference type="Pfam" id="PF07732"/>
    </source>
</evidence>
<dbReference type="AlphaFoldDB" id="A0A367L4R0"/>
<evidence type="ECO:0008006" key="14">
    <source>
        <dbReference type="Google" id="ProtNLM"/>
    </source>
</evidence>
<comment type="caution">
    <text evidence="12">The sequence shown here is derived from an EMBL/GenBank/DDBJ whole genome shotgun (WGS) entry which is preliminary data.</text>
</comment>
<evidence type="ECO:0000256" key="8">
    <source>
        <dbReference type="SAM" id="SignalP"/>
    </source>
</evidence>
<dbReference type="NCBIfam" id="TIGR03390">
    <property type="entry name" value="ascorbOXfungal"/>
    <property type="match status" value="1"/>
</dbReference>
<evidence type="ECO:0000313" key="13">
    <source>
        <dbReference type="Proteomes" id="UP000253664"/>
    </source>
</evidence>
<protein>
    <recommendedName>
        <fullName evidence="14">L-ascorbate oxidase</fullName>
    </recommendedName>
</protein>
<evidence type="ECO:0000256" key="1">
    <source>
        <dbReference type="ARBA" id="ARBA00010609"/>
    </source>
</evidence>
<dbReference type="InterPro" id="IPR011706">
    <property type="entry name" value="Cu-oxidase_C"/>
</dbReference>
<dbReference type="InterPro" id="IPR002355">
    <property type="entry name" value="Cu_oxidase_Cu_BS"/>
</dbReference>
<dbReference type="Gene3D" id="2.60.40.420">
    <property type="entry name" value="Cupredoxins - blue copper proteins"/>
    <property type="match status" value="3"/>
</dbReference>
<keyword evidence="4" id="KW-0560">Oxidoreductase</keyword>
<accession>A0A367L4R0</accession>